<dbReference type="InterPro" id="IPR002761">
    <property type="entry name" value="Diphthami_syn_dom"/>
</dbReference>
<accession>A0A521BRZ6</accession>
<dbReference type="OrthoDB" id="3572539at2"/>
<feature type="domain" description="Diphthamide synthase" evidence="1">
    <location>
        <begin position="6"/>
        <end position="215"/>
    </location>
</feature>
<keyword evidence="3" id="KW-1185">Reference proteome</keyword>
<evidence type="ECO:0000313" key="2">
    <source>
        <dbReference type="EMBL" id="SMO49501.1"/>
    </source>
</evidence>
<dbReference type="GO" id="GO:0017183">
    <property type="term" value="P:protein histidyl modification to diphthamide"/>
    <property type="evidence" value="ECO:0007669"/>
    <property type="project" value="TreeGrafter"/>
</dbReference>
<dbReference type="InterPro" id="IPR014729">
    <property type="entry name" value="Rossmann-like_a/b/a_fold"/>
</dbReference>
<name>A0A521BRZ6_9SPHI</name>
<dbReference type="InterPro" id="IPR030662">
    <property type="entry name" value="DPH6/MJ0570"/>
</dbReference>
<evidence type="ECO:0000313" key="3">
    <source>
        <dbReference type="Proteomes" id="UP000315971"/>
    </source>
</evidence>
<dbReference type="AlphaFoldDB" id="A0A521BRZ6"/>
<protein>
    <submittedName>
        <fullName evidence="2">MJ0570-related uncharacterized domain-containing protein</fullName>
    </submittedName>
</protein>
<dbReference type="Gene3D" id="3.90.1490.10">
    <property type="entry name" value="putative n-type atp pyrophosphatase, domain 2"/>
    <property type="match status" value="1"/>
</dbReference>
<sequence>MKNKPSAVLWTGGKDCALAMHEAMQLGYEIVKLVTFAPKEANFRAHPLPVLIAQSESLEIPLQIINIQEPYAVSYEQEIARLKAEGIETLITGDIDFVANQPNWIRERSLAVGIEVLTPLWHRDRQELLNLITEHDFRIILSCVKKPWFTKSWLGDELTADKIEQLTFLNTLNGVDICGENGEYHTLALDGPMFKKRIYIKWNPVQEDNLFYLDITNIELK</sequence>
<dbReference type="PANTHER" id="PTHR12196:SF2">
    <property type="entry name" value="DIPHTHINE--AMMONIA LIGASE"/>
    <property type="match status" value="1"/>
</dbReference>
<reference evidence="2 3" key="1">
    <citation type="submission" date="2017-05" db="EMBL/GenBank/DDBJ databases">
        <authorList>
            <person name="Varghese N."/>
            <person name="Submissions S."/>
        </authorList>
    </citation>
    <scope>NUCLEOTIDE SEQUENCE [LARGE SCALE GENOMIC DNA]</scope>
    <source>
        <strain evidence="2 3">DSM 21342</strain>
    </source>
</reference>
<dbReference type="SUPFAM" id="SSF52402">
    <property type="entry name" value="Adenine nucleotide alpha hydrolases-like"/>
    <property type="match status" value="1"/>
</dbReference>
<dbReference type="Pfam" id="PF01902">
    <property type="entry name" value="Diphthami_syn_2"/>
    <property type="match status" value="1"/>
</dbReference>
<dbReference type="EMBL" id="FXSZ01000002">
    <property type="protein sequence ID" value="SMO49501.1"/>
    <property type="molecule type" value="Genomic_DNA"/>
</dbReference>
<gene>
    <name evidence="2" type="ORF">SAMN06265350_102461</name>
</gene>
<organism evidence="2 3">
    <name type="scientific">Solitalea koreensis</name>
    <dbReference type="NCBI Taxonomy" id="543615"/>
    <lineage>
        <taxon>Bacteria</taxon>
        <taxon>Pseudomonadati</taxon>
        <taxon>Bacteroidota</taxon>
        <taxon>Sphingobacteriia</taxon>
        <taxon>Sphingobacteriales</taxon>
        <taxon>Sphingobacteriaceae</taxon>
        <taxon>Solitalea</taxon>
    </lineage>
</organism>
<dbReference type="NCBIfam" id="TIGR00290">
    <property type="entry name" value="MJ0570_dom"/>
    <property type="match status" value="1"/>
</dbReference>
<dbReference type="Proteomes" id="UP000315971">
    <property type="component" value="Unassembled WGS sequence"/>
</dbReference>
<dbReference type="RefSeq" id="WP_142602105.1">
    <property type="nucleotide sequence ID" value="NZ_FXSZ01000002.1"/>
</dbReference>
<proteinExistence type="predicted"/>
<dbReference type="PANTHER" id="PTHR12196">
    <property type="entry name" value="DOMAIN OF UNKNOWN FUNCTION 71 DUF71 -CONTAINING PROTEIN"/>
    <property type="match status" value="1"/>
</dbReference>
<dbReference type="CDD" id="cd01994">
    <property type="entry name" value="AANH_PF0828-like"/>
    <property type="match status" value="1"/>
</dbReference>
<dbReference type="GO" id="GO:0017178">
    <property type="term" value="F:diphthine-ammonia ligase activity"/>
    <property type="evidence" value="ECO:0007669"/>
    <property type="project" value="TreeGrafter"/>
</dbReference>
<evidence type="ECO:0000259" key="1">
    <source>
        <dbReference type="Pfam" id="PF01902"/>
    </source>
</evidence>
<dbReference type="Gene3D" id="3.40.50.620">
    <property type="entry name" value="HUPs"/>
    <property type="match status" value="1"/>
</dbReference>